<dbReference type="EMBL" id="AY458648">
    <property type="protein sequence ID" value="AAR38329.1"/>
    <property type="molecule type" value="Genomic_DNA"/>
</dbReference>
<reference evidence="2" key="2">
    <citation type="submission" date="2003-12" db="EMBL/GenBank/DDBJ databases">
        <title>Monterey Bay Coastal Ocean Microbial Observatory environmental clone sequencing.</title>
        <authorList>
            <person name="DeLong E.F."/>
        </authorList>
    </citation>
    <scope>NUCLEOTIDE SEQUENCE</scope>
</reference>
<proteinExistence type="predicted"/>
<dbReference type="AlphaFoldDB" id="Q6SF94"/>
<protein>
    <recommendedName>
        <fullName evidence="3">NfeD-like C-terminal domain-containing protein</fullName>
    </recommendedName>
</protein>
<sequence>MEREMSLLLSFEVWFIAALLLVALDVMLGLDFILLSFGIGAAVTGSSLLLKDALPMPFTGSWEALLTFFAVFSLLILVPLRRWTKKPAAGQDDTDINKY</sequence>
<accession>Q6SF94</accession>
<keyword evidence="1" id="KW-0812">Transmembrane</keyword>
<reference evidence="2" key="1">
    <citation type="submission" date="2003-11" db="EMBL/GenBank/DDBJ databases">
        <authorList>
            <person name="Heidelberg J.F."/>
            <person name="Eisen J.A."/>
            <person name="Nelson W.C."/>
            <person name="DeLong E.F."/>
        </authorList>
    </citation>
    <scope>NUCLEOTIDE SEQUENCE</scope>
</reference>
<feature type="transmembrane region" description="Helical" evidence="1">
    <location>
        <begin position="7"/>
        <end position="26"/>
    </location>
</feature>
<feature type="transmembrane region" description="Helical" evidence="1">
    <location>
        <begin position="62"/>
        <end position="80"/>
    </location>
</feature>
<evidence type="ECO:0000313" key="2">
    <source>
        <dbReference type="EMBL" id="AAR38329.1"/>
    </source>
</evidence>
<gene>
    <name evidence="2" type="ORF">MBMO_EBAC000-69B03.78</name>
</gene>
<keyword evidence="1" id="KW-1133">Transmembrane helix</keyword>
<organism evidence="2">
    <name type="scientific">uncultured marine bacterium 581</name>
    <dbReference type="NCBI Taxonomy" id="257401"/>
    <lineage>
        <taxon>Bacteria</taxon>
        <taxon>environmental samples</taxon>
    </lineage>
</organism>
<name>Q6SF94_9BACT</name>
<evidence type="ECO:0008006" key="3">
    <source>
        <dbReference type="Google" id="ProtNLM"/>
    </source>
</evidence>
<evidence type="ECO:0000256" key="1">
    <source>
        <dbReference type="SAM" id="Phobius"/>
    </source>
</evidence>
<keyword evidence="1" id="KW-0472">Membrane</keyword>